<organism evidence="2 3">
    <name type="scientific">Oryza sativa subsp. japonica</name>
    <name type="common">Rice</name>
    <dbReference type="NCBI Taxonomy" id="39947"/>
    <lineage>
        <taxon>Eukaryota</taxon>
        <taxon>Viridiplantae</taxon>
        <taxon>Streptophyta</taxon>
        <taxon>Embryophyta</taxon>
        <taxon>Tracheophyta</taxon>
        <taxon>Spermatophyta</taxon>
        <taxon>Magnoliopsida</taxon>
        <taxon>Liliopsida</taxon>
        <taxon>Poales</taxon>
        <taxon>Poaceae</taxon>
        <taxon>BOP clade</taxon>
        <taxon>Oryzoideae</taxon>
        <taxon>Oryzeae</taxon>
        <taxon>Oryzinae</taxon>
        <taxon>Oryza</taxon>
        <taxon>Oryza sativa</taxon>
    </lineage>
</organism>
<evidence type="ECO:0000256" key="1">
    <source>
        <dbReference type="SAM" id="Phobius"/>
    </source>
</evidence>
<protein>
    <submittedName>
        <fullName evidence="2">Os11g0147200 protein</fullName>
    </submittedName>
</protein>
<evidence type="ECO:0000313" key="3">
    <source>
        <dbReference type="Proteomes" id="UP000000763"/>
    </source>
</evidence>
<dbReference type="Proteomes" id="UP000000763">
    <property type="component" value="Chromosome 11"/>
</dbReference>
<proteinExistence type="predicted"/>
<dbReference type="EMBL" id="AP008217">
    <property type="protein sequence ID" value="BAH95079.1"/>
    <property type="molecule type" value="Genomic_DNA"/>
</dbReference>
<keyword evidence="1" id="KW-1133">Transmembrane helix</keyword>
<feature type="transmembrane region" description="Helical" evidence="1">
    <location>
        <begin position="82"/>
        <end position="104"/>
    </location>
</feature>
<dbReference type="KEGG" id="dosa:Os11g0147200"/>
<gene>
    <name evidence="2" type="ordered locus">Os11g0147200</name>
</gene>
<accession>C7J909</accession>
<keyword evidence="1" id="KW-0812">Transmembrane</keyword>
<dbReference type="AlphaFoldDB" id="C7J909"/>
<sequence>MNLSLTTEGTLFVPGDRVLDQLVNWILHHEVKFAARLAALKALRYVLHILNGTHILLLPAIRDLMRLAVFYAKQLMRLAGFAIMWIVGCCSFCRVFDIVVPLQFQCVMLPLIAI</sequence>
<reference evidence="2 3" key="1">
    <citation type="journal article" date="2005" name="Nature">
        <title>The map-based sequence of the rice genome.</title>
        <authorList>
            <consortium name="International rice genome sequencing project (IRGSP)"/>
            <person name="Matsumoto T."/>
            <person name="Wu J."/>
            <person name="Kanamori H."/>
            <person name="Katayose Y."/>
            <person name="Fujisawa M."/>
            <person name="Namiki N."/>
            <person name="Mizuno H."/>
            <person name="Yamamoto K."/>
            <person name="Antonio B.A."/>
            <person name="Baba T."/>
            <person name="Sakata K."/>
            <person name="Nagamura Y."/>
            <person name="Aoki H."/>
            <person name="Arikawa K."/>
            <person name="Arita K."/>
            <person name="Bito T."/>
            <person name="Chiden Y."/>
            <person name="Fujitsuka N."/>
            <person name="Fukunaka R."/>
            <person name="Hamada M."/>
            <person name="Harada C."/>
            <person name="Hayashi A."/>
            <person name="Hijishita S."/>
            <person name="Honda M."/>
            <person name="Hosokawa S."/>
            <person name="Ichikawa Y."/>
            <person name="Idonuma A."/>
            <person name="Iijima M."/>
            <person name="Ikeda M."/>
            <person name="Ikeno M."/>
            <person name="Ito K."/>
            <person name="Ito S."/>
            <person name="Ito T."/>
            <person name="Ito Y."/>
            <person name="Ito Y."/>
            <person name="Iwabuchi A."/>
            <person name="Kamiya K."/>
            <person name="Karasawa W."/>
            <person name="Kurita K."/>
            <person name="Katagiri S."/>
            <person name="Kikuta A."/>
            <person name="Kobayashi H."/>
            <person name="Kobayashi N."/>
            <person name="Machita K."/>
            <person name="Maehara T."/>
            <person name="Masukawa M."/>
            <person name="Mizubayashi T."/>
            <person name="Mukai Y."/>
            <person name="Nagasaki H."/>
            <person name="Nagata Y."/>
            <person name="Naito S."/>
            <person name="Nakashima M."/>
            <person name="Nakama Y."/>
            <person name="Nakamichi Y."/>
            <person name="Nakamura M."/>
            <person name="Meguro A."/>
            <person name="Negishi M."/>
            <person name="Ohta I."/>
            <person name="Ohta T."/>
            <person name="Okamoto M."/>
            <person name="Ono N."/>
            <person name="Saji S."/>
            <person name="Sakaguchi M."/>
            <person name="Sakai K."/>
            <person name="Shibata M."/>
            <person name="Shimokawa T."/>
            <person name="Song J."/>
            <person name="Takazaki Y."/>
            <person name="Terasawa K."/>
            <person name="Tsugane M."/>
            <person name="Tsuji K."/>
            <person name="Ueda S."/>
            <person name="Waki K."/>
            <person name="Yamagata H."/>
            <person name="Yamamoto M."/>
            <person name="Yamamoto S."/>
            <person name="Yamane H."/>
            <person name="Yoshiki S."/>
            <person name="Yoshihara R."/>
            <person name="Yukawa K."/>
            <person name="Zhong H."/>
            <person name="Yano M."/>
            <person name="Yuan Q."/>
            <person name="Ouyang S."/>
            <person name="Liu J."/>
            <person name="Jones K.M."/>
            <person name="Gansberger K."/>
            <person name="Moffat K."/>
            <person name="Hill J."/>
            <person name="Bera J."/>
            <person name="Fadrosh D."/>
            <person name="Jin S."/>
            <person name="Johri S."/>
            <person name="Kim M."/>
            <person name="Overton L."/>
            <person name="Reardon M."/>
            <person name="Tsitrin T."/>
            <person name="Vuong H."/>
            <person name="Weaver B."/>
            <person name="Ciecko A."/>
            <person name="Tallon L."/>
            <person name="Jackson J."/>
            <person name="Pai G."/>
            <person name="Aken S.V."/>
            <person name="Utterback T."/>
            <person name="Reidmuller S."/>
            <person name="Feldblyum T."/>
            <person name="Hsiao J."/>
            <person name="Zismann V."/>
            <person name="Iobst S."/>
            <person name="de Vazeille A.R."/>
            <person name="Buell C.R."/>
            <person name="Ying K."/>
            <person name="Li Y."/>
            <person name="Lu T."/>
            <person name="Huang Y."/>
            <person name="Zhao Q."/>
            <person name="Feng Q."/>
            <person name="Zhang L."/>
            <person name="Zhu J."/>
            <person name="Weng Q."/>
            <person name="Mu J."/>
            <person name="Lu Y."/>
            <person name="Fan D."/>
            <person name="Liu Y."/>
            <person name="Guan J."/>
            <person name="Zhang Y."/>
            <person name="Yu S."/>
            <person name="Liu X."/>
            <person name="Zhang Y."/>
            <person name="Hong G."/>
            <person name="Han B."/>
            <person name="Choisne N."/>
            <person name="Demange N."/>
            <person name="Orjeda G."/>
            <person name="Samain S."/>
            <person name="Cattolico L."/>
            <person name="Pelletier E."/>
            <person name="Couloux A."/>
            <person name="Segurens B."/>
            <person name="Wincker P."/>
            <person name="D'Hont A."/>
            <person name="Scarpelli C."/>
            <person name="Weissenbach J."/>
            <person name="Salanoubat M."/>
            <person name="Quetier F."/>
            <person name="Yu Y."/>
            <person name="Kim H.R."/>
            <person name="Rambo T."/>
            <person name="Currie J."/>
            <person name="Collura K."/>
            <person name="Luo M."/>
            <person name="Yang T."/>
            <person name="Ammiraju J.S.S."/>
            <person name="Engler F."/>
            <person name="Soderlund C."/>
            <person name="Wing R.A."/>
            <person name="Palmer L.E."/>
            <person name="de la Bastide M."/>
            <person name="Spiegel L."/>
            <person name="Nascimento L."/>
            <person name="Zutavern T."/>
            <person name="O'Shaughnessy A."/>
            <person name="Dike S."/>
            <person name="Dedhia N."/>
            <person name="Preston R."/>
            <person name="Balija V."/>
            <person name="McCombie W.R."/>
            <person name="Chow T."/>
            <person name="Chen H."/>
            <person name="Chung M."/>
            <person name="Chen C."/>
            <person name="Shaw J."/>
            <person name="Wu H."/>
            <person name="Hsiao K."/>
            <person name="Chao Y."/>
            <person name="Chu M."/>
            <person name="Cheng C."/>
            <person name="Hour A."/>
            <person name="Lee P."/>
            <person name="Lin S."/>
            <person name="Lin Y."/>
            <person name="Liou J."/>
            <person name="Liu S."/>
            <person name="Hsing Y."/>
            <person name="Raghuvanshi S."/>
            <person name="Mohanty A."/>
            <person name="Bharti A.K."/>
            <person name="Gaur A."/>
            <person name="Gupta V."/>
            <person name="Kumar D."/>
            <person name="Ravi V."/>
            <person name="Vij S."/>
            <person name="Kapur A."/>
            <person name="Khurana P."/>
            <person name="Khurana P."/>
            <person name="Khurana J.P."/>
            <person name="Tyagi A.K."/>
            <person name="Gaikwad K."/>
            <person name="Singh A."/>
            <person name="Dalal V."/>
            <person name="Srivastava S."/>
            <person name="Dixit A."/>
            <person name="Pal A.K."/>
            <person name="Ghazi I.A."/>
            <person name="Yadav M."/>
            <person name="Pandit A."/>
            <person name="Bhargava A."/>
            <person name="Sureshbabu K."/>
            <person name="Batra K."/>
            <person name="Sharma T.R."/>
            <person name="Mohapatra T."/>
            <person name="Singh N.K."/>
            <person name="Messing J."/>
            <person name="Nelson A.B."/>
            <person name="Fuks G."/>
            <person name="Kavchok S."/>
            <person name="Keizer G."/>
            <person name="Linton E."/>
            <person name="Llaca V."/>
            <person name="Song R."/>
            <person name="Tanyolac B."/>
            <person name="Young S."/>
            <person name="Ho-Il K."/>
            <person name="Hahn J.H."/>
            <person name="Sangsakoo G."/>
            <person name="Vanavichit A."/>
            <person name="de Mattos Luiz.A.T."/>
            <person name="Zimmer P.D."/>
            <person name="Malone G."/>
            <person name="Dellagostin O."/>
            <person name="de Oliveira A.C."/>
            <person name="Bevan M."/>
            <person name="Bancroft I."/>
            <person name="Minx P."/>
            <person name="Cordum H."/>
            <person name="Wilson R."/>
            <person name="Cheng Z."/>
            <person name="Jin W."/>
            <person name="Jiang J."/>
            <person name="Leong S.A."/>
            <person name="Iwama H."/>
            <person name="Gojobori T."/>
            <person name="Itoh T."/>
            <person name="Niimura Y."/>
            <person name="Fujii Y."/>
            <person name="Habara T."/>
            <person name="Sakai H."/>
            <person name="Sato Y."/>
            <person name="Wilson G."/>
            <person name="Kumar K."/>
            <person name="McCouch S."/>
            <person name="Juretic N."/>
            <person name="Hoen D."/>
            <person name="Wright S."/>
            <person name="Bruskiewich R."/>
            <person name="Bureau T."/>
            <person name="Miyao A."/>
            <person name="Hirochika H."/>
            <person name="Nishikawa T."/>
            <person name="Kadowaki K."/>
            <person name="Sugiura M."/>
            <person name="Burr B."/>
            <person name="Sasaki T."/>
        </authorList>
    </citation>
    <scope>NUCLEOTIDE SEQUENCE [LARGE SCALE GENOMIC DNA]</scope>
    <source>
        <strain evidence="3">cv. Nipponbare</strain>
    </source>
</reference>
<name>C7J909_ORYSJ</name>
<evidence type="ECO:0000313" key="2">
    <source>
        <dbReference type="EMBL" id="BAH95079.1"/>
    </source>
</evidence>
<keyword evidence="1" id="KW-0472">Membrane</keyword>
<reference evidence="3" key="2">
    <citation type="journal article" date="2008" name="Nucleic Acids Res.">
        <title>The rice annotation project database (RAP-DB): 2008 update.</title>
        <authorList>
            <consortium name="The rice annotation project (RAP)"/>
        </authorList>
    </citation>
    <scope>GENOME REANNOTATION</scope>
    <source>
        <strain evidence="3">cv. Nipponbare</strain>
    </source>
</reference>